<dbReference type="eggNOG" id="ENOG502SDWT">
    <property type="taxonomic scope" value="Eukaryota"/>
</dbReference>
<protein>
    <submittedName>
        <fullName evidence="1">Uncharacterized protein</fullName>
    </submittedName>
</protein>
<dbReference type="STRING" id="59463.ENSMLUP00000016343"/>
<dbReference type="Pfam" id="PF17687">
    <property type="entry name" value="DUF5535"/>
    <property type="match status" value="1"/>
</dbReference>
<evidence type="ECO:0000313" key="1">
    <source>
        <dbReference type="Ensembl" id="ENSMLUP00000016343.1"/>
    </source>
</evidence>
<dbReference type="FunCoup" id="G1PY11">
    <property type="interactions" value="720"/>
</dbReference>
<dbReference type="PANTHER" id="PTHR48195:SF1">
    <property type="entry name" value="RIKEN CDNA 2410002F23 GENE"/>
    <property type="match status" value="1"/>
</dbReference>
<accession>G1PY11</accession>
<reference evidence="1 2" key="1">
    <citation type="journal article" date="2011" name="Nature">
        <title>A high-resolution map of human evolutionary constraint using 29 mammals.</title>
        <authorList>
            <person name="Lindblad-Toh K."/>
            <person name="Garber M."/>
            <person name="Zuk O."/>
            <person name="Lin M.F."/>
            <person name="Parker B.J."/>
            <person name="Washietl S."/>
            <person name="Kheradpour P."/>
            <person name="Ernst J."/>
            <person name="Jordan G."/>
            <person name="Mauceli E."/>
            <person name="Ward L.D."/>
            <person name="Lowe C.B."/>
            <person name="Holloway A.K."/>
            <person name="Clamp M."/>
            <person name="Gnerre S."/>
            <person name="Alfoldi J."/>
            <person name="Beal K."/>
            <person name="Chang J."/>
            <person name="Clawson H."/>
            <person name="Cuff J."/>
            <person name="Di Palma F."/>
            <person name="Fitzgerald S."/>
            <person name="Flicek P."/>
            <person name="Guttman M."/>
            <person name="Hubisz M.J."/>
            <person name="Jaffe D.B."/>
            <person name="Jungreis I."/>
            <person name="Kent W.J."/>
            <person name="Kostka D."/>
            <person name="Lara M."/>
            <person name="Martins A.L."/>
            <person name="Massingham T."/>
            <person name="Moltke I."/>
            <person name="Raney B.J."/>
            <person name="Rasmussen M.D."/>
            <person name="Robinson J."/>
            <person name="Stark A."/>
            <person name="Vilella A.J."/>
            <person name="Wen J."/>
            <person name="Xie X."/>
            <person name="Zody M.C."/>
            <person name="Baldwin J."/>
            <person name="Bloom T."/>
            <person name="Chin C.W."/>
            <person name="Heiman D."/>
            <person name="Nicol R."/>
            <person name="Nusbaum C."/>
            <person name="Young S."/>
            <person name="Wilkinson J."/>
            <person name="Worley K.C."/>
            <person name="Kovar C.L."/>
            <person name="Muzny D.M."/>
            <person name="Gibbs R.A."/>
            <person name="Cree A."/>
            <person name="Dihn H.H."/>
            <person name="Fowler G."/>
            <person name="Jhangiani S."/>
            <person name="Joshi V."/>
            <person name="Lee S."/>
            <person name="Lewis L.R."/>
            <person name="Nazareth L.V."/>
            <person name="Okwuonu G."/>
            <person name="Santibanez J."/>
            <person name="Warren W.C."/>
            <person name="Mardis E.R."/>
            <person name="Weinstock G.M."/>
            <person name="Wilson R.K."/>
            <person name="Delehaunty K."/>
            <person name="Dooling D."/>
            <person name="Fronik C."/>
            <person name="Fulton L."/>
            <person name="Fulton B."/>
            <person name="Graves T."/>
            <person name="Minx P."/>
            <person name="Sodergren E."/>
            <person name="Birney E."/>
            <person name="Margulies E.H."/>
            <person name="Herrero J."/>
            <person name="Green E.D."/>
            <person name="Haussler D."/>
            <person name="Siepel A."/>
            <person name="Goldman N."/>
            <person name="Pollard K.S."/>
            <person name="Pedersen J.S."/>
            <person name="Lander E.S."/>
            <person name="Kellis M."/>
        </authorList>
    </citation>
    <scope>NUCLEOTIDE SEQUENCE [LARGE SCALE GENOMIC DNA]</scope>
</reference>
<dbReference type="GO" id="GO:0009615">
    <property type="term" value="P:response to virus"/>
    <property type="evidence" value="ECO:0007669"/>
    <property type="project" value="TreeGrafter"/>
</dbReference>
<dbReference type="EMBL" id="AAPE02059347">
    <property type="status" value="NOT_ANNOTATED_CDS"/>
    <property type="molecule type" value="Genomic_DNA"/>
</dbReference>
<organism evidence="1 2">
    <name type="scientific">Myotis lucifugus</name>
    <name type="common">Little brown bat</name>
    <dbReference type="NCBI Taxonomy" id="59463"/>
    <lineage>
        <taxon>Eukaryota</taxon>
        <taxon>Metazoa</taxon>
        <taxon>Chordata</taxon>
        <taxon>Craniata</taxon>
        <taxon>Vertebrata</taxon>
        <taxon>Euteleostomi</taxon>
        <taxon>Mammalia</taxon>
        <taxon>Eutheria</taxon>
        <taxon>Laurasiatheria</taxon>
        <taxon>Chiroptera</taxon>
        <taxon>Yangochiroptera</taxon>
        <taxon>Vespertilionidae</taxon>
        <taxon>Myotis</taxon>
    </lineage>
</organism>
<dbReference type="InterPro" id="IPR053270">
    <property type="entry name" value="Fv1_restriction_factor"/>
</dbReference>
<keyword evidence="2" id="KW-1185">Reference proteome</keyword>
<dbReference type="InParanoid" id="G1PY11"/>
<dbReference type="Proteomes" id="UP000001074">
    <property type="component" value="Unassembled WGS sequence"/>
</dbReference>
<dbReference type="PANTHER" id="PTHR48195">
    <property type="entry name" value="FRIEND VIRUS SUSCEPTIBILITY PROTEIN 1"/>
    <property type="match status" value="1"/>
</dbReference>
<dbReference type="OMA" id="NELMITW"/>
<proteinExistence type="predicted"/>
<dbReference type="GO" id="GO:0005794">
    <property type="term" value="C:Golgi apparatus"/>
    <property type="evidence" value="ECO:0007669"/>
    <property type="project" value="TreeGrafter"/>
</dbReference>
<evidence type="ECO:0000313" key="2">
    <source>
        <dbReference type="Proteomes" id="UP000001074"/>
    </source>
</evidence>
<dbReference type="Ensembl" id="ENSMLUT00000029673.1">
    <property type="protein sequence ID" value="ENSMLUP00000016343.1"/>
    <property type="gene ID" value="ENSMLUG00000027346.1"/>
</dbReference>
<dbReference type="GeneTree" id="ENSGT00940000166303"/>
<reference evidence="1" key="2">
    <citation type="submission" date="2025-08" db="UniProtKB">
        <authorList>
            <consortium name="Ensembl"/>
        </authorList>
    </citation>
    <scope>IDENTIFICATION</scope>
</reference>
<dbReference type="HOGENOM" id="CLU_1177799_0_0_1"/>
<dbReference type="AlphaFoldDB" id="G1PY11"/>
<dbReference type="InterPro" id="IPR040906">
    <property type="entry name" value="DUF5535"/>
</dbReference>
<sequence>MIAWILQVYDQGSLALALNSQELALLGDLTSNTIFNCLYKGLRGSHKALLTWPLQAWLQRWQSFLHFEVTEMPFRSWTTMEQCIQLARQLSMLEWIYREPASEQAPWPTPEDMPFTQGLRGRLLALARSSEMQLSLVSLPVKGMTVLEVMMEVQGRHQLRDLLSWLLSRDVFKERVDKQSTKVLLDLYVKEATRSRSLPAYMLEEEQPPASP</sequence>
<reference evidence="1" key="3">
    <citation type="submission" date="2025-09" db="UniProtKB">
        <authorList>
            <consortium name="Ensembl"/>
        </authorList>
    </citation>
    <scope>IDENTIFICATION</scope>
</reference>
<name>G1PY11_MYOLU</name>